<evidence type="ECO:0000313" key="1">
    <source>
        <dbReference type="EMBL" id="KAJ8680213.1"/>
    </source>
</evidence>
<reference evidence="1" key="1">
    <citation type="submission" date="2023-04" db="EMBL/GenBank/DDBJ databases">
        <title>A chromosome-level genome assembly of the parasitoid wasp Eretmocerus hayati.</title>
        <authorList>
            <person name="Zhong Y."/>
            <person name="Liu S."/>
            <person name="Liu Y."/>
        </authorList>
    </citation>
    <scope>NUCLEOTIDE SEQUENCE</scope>
    <source>
        <strain evidence="1">ZJU_SS_LIU_2023</strain>
    </source>
</reference>
<evidence type="ECO:0000313" key="2">
    <source>
        <dbReference type="Proteomes" id="UP001239111"/>
    </source>
</evidence>
<proteinExistence type="predicted"/>
<gene>
    <name evidence="1" type="ORF">QAD02_016000</name>
</gene>
<dbReference type="EMBL" id="CM056742">
    <property type="protein sequence ID" value="KAJ8680213.1"/>
    <property type="molecule type" value="Genomic_DNA"/>
</dbReference>
<name>A0ACC2P9U3_9HYME</name>
<sequence>MIHNKNFFRRLSIISDSKRSHGDDDACRTLLVADPDFIEFRNCEHGKSYKKSIIVRNIDTDTVRFNVESRPLRSAFTIFIESATGGDKEFIVPGMFAKLIVHYRCDSLYEPHEKLVLTVEKGSPVTIELWARRDPPVLSVLDQIFISLPAGAELYGSSSSSSGFSIDYSLTSKTSTTLPTSLESSRSNSNGLAAYYGITQTTFDCKKCFVGEYVIVSTVLKNLGGEGRFFLMSEIDWCAMRVEDCTPENFLIVSPFAIWPAYFTLMPGEQITLDTYFYPDSYGVQTDEFYIIADNCSFKTFEVIGDGLILEPRLLLFDKNVKYQWFQTAQDDLCTILYIDLGSGHRGEILVGYFSITSRCELDLSYRWDLSDELLCPEEYKNTVGRKDLAMSAIRVHPSFGVFQFKSNTDFKIMVNLEKVDPANYRSTLRLIVEDIPSAAVSKKHGFTYEDSRRKRRLCENPVDVVFQSIEIRAKCVIDEIAEKNLNHLDGENHEVDESLLTISLTDMNYFMEIIHMLLDKMQEDLSDAESHISDDVCRFIKGHGTCDCCSSSLTSTAVLRPERPLFVGCESIFLAVLCNKSSTRLRYWWGNALGADHTKIKIKLHPAFDYILPNSSQIIKIKCLPLETGDISSIFIPCQFNGLSSLVFSLECTVQSLSIDLYFPIPPEQCPTNVNSHCRMEWRSDEFISKFDKKSGKIVLTDQKLKHEKLLHAIVLNCSQSLRDSDSDLQSNGESYGNEEAMHSSLDKSTNEDDLDPQDGDSFGGIKFDILDESWIEGCETRSIEENLEVSTYNTFYAELFKKIFRYQPLVVEFHVTPAKSEKKRIYLKNESPIACVFTIMRKNGQLQTDQDLVKDSSQDNDELASMMEIIIEPLKGEISPYGTSFLDITTASNTWGVYTDQIIIKTDLLPPFSFWIRIINDESPISYPMCKLSTKKTPKIRFTVFKHGCSSEDRKVLVENTSNIPLYLNWHCFLIEDGLGVEEPFSITLDMITPFMSMDEFLVANPNLRKAVQKFFSCAFNPYISEEVLNQSQNINESDATKSTDSDILQLDQNYQDEDSLERQFSILKTSEHKSASKTASFSKPRQKISDTEFHVSIVPHFGRLVEDLFIITPQELFLSPKEKRYINIHVNTEKMKMFAGKVSCKACGFIRIPPIFKYKDNMYCRKDGCYLPPTEVHLEITKSLLLANSGQEILDISFRTSKPFHINLAATQREVFCDRSGFVHPGESVEVQVTCSINKSWVDKAIERGETLHGNIIIVPKKLFITYDEQFVQYIELLVKIHLPSVKASTNYLNFGDLFIGDFITRTFDVQNLLDRSQSIAVKPSNNETFTLFPKKALLSGRALSHADTIQVTASFVPKSPGTFKETVEIISKTDGLVAICLMEGRAYMDNGVDSR</sequence>
<organism evidence="1 2">
    <name type="scientific">Eretmocerus hayati</name>
    <dbReference type="NCBI Taxonomy" id="131215"/>
    <lineage>
        <taxon>Eukaryota</taxon>
        <taxon>Metazoa</taxon>
        <taxon>Ecdysozoa</taxon>
        <taxon>Arthropoda</taxon>
        <taxon>Hexapoda</taxon>
        <taxon>Insecta</taxon>
        <taxon>Pterygota</taxon>
        <taxon>Neoptera</taxon>
        <taxon>Endopterygota</taxon>
        <taxon>Hymenoptera</taxon>
        <taxon>Apocrita</taxon>
        <taxon>Proctotrupomorpha</taxon>
        <taxon>Chalcidoidea</taxon>
        <taxon>Aphelinidae</taxon>
        <taxon>Aphelininae</taxon>
        <taxon>Eretmocerus</taxon>
    </lineage>
</organism>
<accession>A0ACC2P9U3</accession>
<keyword evidence="2" id="KW-1185">Reference proteome</keyword>
<dbReference type="Proteomes" id="UP001239111">
    <property type="component" value="Chromosome 2"/>
</dbReference>
<protein>
    <submittedName>
        <fullName evidence="1">Uncharacterized protein</fullName>
    </submittedName>
</protein>
<comment type="caution">
    <text evidence="1">The sequence shown here is derived from an EMBL/GenBank/DDBJ whole genome shotgun (WGS) entry which is preliminary data.</text>
</comment>